<sequence>MARTLFEQALAVYEAHGNLKGQADTLARLGSLDAQEKHDHGRAERAARIYAEIGDDKGRLFALNIMSIAAKERGDLIQAGEHLREALDVARACGDVDGEAGTLIGLASHVMTTRRDVELSEKYVLAARDLIPRLVDPGMAITIHSMLGSLALSRGDVAAAERSNRHALDYHSEDWAGSSAAAHGAAADGLTIQGRTDKATREALEQVRLLERERRRLGNSRNQARAYRKNRPVYRRALDLAATSGDGEAALEVLESGRAQALTAVLGGDPQLIAHNAFDFDGELDQLLRRISTFEESPDVFRTGGNLTPEARSGWTAMMATALEEDHERLANLIGTELLRKAAPPETIADHRAMLPSRTHTLAYDIEWQGSRATVYAVWVPPLPAAPTVDRINLTAEQSRWVRTLADQDTATTLLNHPSHGWQTGLSSLVPQGLRNILTGSERHQDGIDLVIVPTGELWAIPFAALHVAETPLLDLATLSLSPSLGVAATASTRRIRPVRRALAVLDTRLRGTSAERATLKRHFRLREVPPLASDIVTALGPRNKFDLGVVSAHGDNVRGLAHSLRIGKEARLFAGVLLRCDVPLWWVMGACWSGRVNNEPGQEPVGLPTVALLRGARAVVAALHVVPDRATGQILATTYRGLAEGKPAPAALRAAQREYLANRGGPPLIHWAPLVSIGAPGAVGA</sequence>
<dbReference type="PANTHER" id="PTHR10098:SF108">
    <property type="entry name" value="TETRATRICOPEPTIDE REPEAT PROTEIN 28"/>
    <property type="match status" value="1"/>
</dbReference>
<dbReference type="SUPFAM" id="SSF48452">
    <property type="entry name" value="TPR-like"/>
    <property type="match status" value="1"/>
</dbReference>
<protein>
    <recommendedName>
        <fullName evidence="1">CHAT domain-containing protein</fullName>
    </recommendedName>
</protein>
<comment type="caution">
    <text evidence="2">The sequence shown here is derived from an EMBL/GenBank/DDBJ whole genome shotgun (WGS) entry which is preliminary data.</text>
</comment>
<feature type="domain" description="CHAT" evidence="1">
    <location>
        <begin position="588"/>
        <end position="679"/>
    </location>
</feature>
<dbReference type="Pfam" id="PF12770">
    <property type="entry name" value="CHAT"/>
    <property type="match status" value="2"/>
</dbReference>
<dbReference type="AlphaFoldDB" id="A0A1Q8CU95"/>
<reference evidence="2 3" key="1">
    <citation type="submission" date="2016-12" db="EMBL/GenBank/DDBJ databases">
        <title>The draft genome sequence of Actinophytocola sp. 11-183.</title>
        <authorList>
            <person name="Wang W."/>
            <person name="Yuan L."/>
        </authorList>
    </citation>
    <scope>NUCLEOTIDE SEQUENCE [LARGE SCALE GENOMIC DNA]</scope>
    <source>
        <strain evidence="2 3">11-183</strain>
    </source>
</reference>
<dbReference type="EMBL" id="MSIE01000013">
    <property type="protein sequence ID" value="OLF17884.1"/>
    <property type="molecule type" value="Genomic_DNA"/>
</dbReference>
<organism evidence="2 3">
    <name type="scientific">Actinophytocola xanthii</name>
    <dbReference type="NCBI Taxonomy" id="1912961"/>
    <lineage>
        <taxon>Bacteria</taxon>
        <taxon>Bacillati</taxon>
        <taxon>Actinomycetota</taxon>
        <taxon>Actinomycetes</taxon>
        <taxon>Pseudonocardiales</taxon>
        <taxon>Pseudonocardiaceae</taxon>
    </lineage>
</organism>
<accession>A0A1Q8CU95</accession>
<evidence type="ECO:0000313" key="3">
    <source>
        <dbReference type="Proteomes" id="UP000185596"/>
    </source>
</evidence>
<dbReference type="STRING" id="1912961.BU204_08715"/>
<feature type="domain" description="CHAT" evidence="1">
    <location>
        <begin position="443"/>
        <end position="509"/>
    </location>
</feature>
<keyword evidence="3" id="KW-1185">Reference proteome</keyword>
<evidence type="ECO:0000259" key="1">
    <source>
        <dbReference type="Pfam" id="PF12770"/>
    </source>
</evidence>
<dbReference type="PANTHER" id="PTHR10098">
    <property type="entry name" value="RAPSYN-RELATED"/>
    <property type="match status" value="1"/>
</dbReference>
<evidence type="ECO:0000313" key="2">
    <source>
        <dbReference type="EMBL" id="OLF17884.1"/>
    </source>
</evidence>
<dbReference type="Gene3D" id="1.25.40.10">
    <property type="entry name" value="Tetratricopeptide repeat domain"/>
    <property type="match status" value="1"/>
</dbReference>
<dbReference type="InterPro" id="IPR011990">
    <property type="entry name" value="TPR-like_helical_dom_sf"/>
</dbReference>
<name>A0A1Q8CU95_9PSEU</name>
<gene>
    <name evidence="2" type="ORF">BU204_08715</name>
</gene>
<dbReference type="Proteomes" id="UP000185596">
    <property type="component" value="Unassembled WGS sequence"/>
</dbReference>
<dbReference type="InterPro" id="IPR024983">
    <property type="entry name" value="CHAT_dom"/>
</dbReference>
<proteinExistence type="predicted"/>